<dbReference type="OrthoDB" id="1924480at2759"/>
<reference evidence="1" key="1">
    <citation type="journal article" date="2023" name="Plant J.">
        <title>The genome of the king protea, Protea cynaroides.</title>
        <authorList>
            <person name="Chang J."/>
            <person name="Duong T.A."/>
            <person name="Schoeman C."/>
            <person name="Ma X."/>
            <person name="Roodt D."/>
            <person name="Barker N."/>
            <person name="Li Z."/>
            <person name="Van de Peer Y."/>
            <person name="Mizrachi E."/>
        </authorList>
    </citation>
    <scope>NUCLEOTIDE SEQUENCE</scope>
    <source>
        <tissue evidence="1">Young leaves</tissue>
    </source>
</reference>
<sequence length="226" mass="25993">MLTLARWQQSSPALFPSRDLRFAFFNMNLHGEDVSCCYFHPKEMIVGVCALCLKERLLILASKQGHIPIKDTKRTRSANQKKPPVTLSRIFDLGSILHLLEFQHHKSDISRHDTLTSLEDSFISIKFEDNGVASWDKGASSKVPPLETFNLSNNHNLIKEPRVVKSVVEHAKPRAMLKWQKRIGHLFQLIRWKRSSKANMCQAGSKVERVKVKKGWIRVLTRRSVE</sequence>
<dbReference type="PANTHER" id="PTHR35995">
    <property type="entry name" value="OS04G0690500 PROTEIN"/>
    <property type="match status" value="1"/>
</dbReference>
<name>A0A9Q0K9R8_9MAGN</name>
<proteinExistence type="predicted"/>
<evidence type="ECO:0000313" key="1">
    <source>
        <dbReference type="EMBL" id="KAJ4966497.1"/>
    </source>
</evidence>
<gene>
    <name evidence="1" type="ORF">NE237_018346</name>
</gene>
<dbReference type="EMBL" id="JAMYWD010000007">
    <property type="protein sequence ID" value="KAJ4966497.1"/>
    <property type="molecule type" value="Genomic_DNA"/>
</dbReference>
<dbReference type="AlphaFoldDB" id="A0A9Q0K9R8"/>
<organism evidence="1 2">
    <name type="scientific">Protea cynaroides</name>
    <dbReference type="NCBI Taxonomy" id="273540"/>
    <lineage>
        <taxon>Eukaryota</taxon>
        <taxon>Viridiplantae</taxon>
        <taxon>Streptophyta</taxon>
        <taxon>Embryophyta</taxon>
        <taxon>Tracheophyta</taxon>
        <taxon>Spermatophyta</taxon>
        <taxon>Magnoliopsida</taxon>
        <taxon>Proteales</taxon>
        <taxon>Proteaceae</taxon>
        <taxon>Protea</taxon>
    </lineage>
</organism>
<evidence type="ECO:0000313" key="2">
    <source>
        <dbReference type="Proteomes" id="UP001141806"/>
    </source>
</evidence>
<dbReference type="PANTHER" id="PTHR35995:SF1">
    <property type="entry name" value="OS04G0690500 PROTEIN"/>
    <property type="match status" value="1"/>
</dbReference>
<comment type="caution">
    <text evidence="1">The sequence shown here is derived from an EMBL/GenBank/DDBJ whole genome shotgun (WGS) entry which is preliminary data.</text>
</comment>
<protein>
    <submittedName>
        <fullName evidence="1">Uncharacterized protein</fullName>
    </submittedName>
</protein>
<dbReference type="Proteomes" id="UP001141806">
    <property type="component" value="Unassembled WGS sequence"/>
</dbReference>
<keyword evidence="2" id="KW-1185">Reference proteome</keyword>
<accession>A0A9Q0K9R8</accession>